<accession>W0RLJ6</accession>
<protein>
    <submittedName>
        <fullName evidence="1">Uncharacterized protein</fullName>
    </submittedName>
</protein>
<dbReference type="HOGENOM" id="CLU_070813_0_0_0"/>
<gene>
    <name evidence="1" type="ORF">J421_4109</name>
</gene>
<reference evidence="1 2" key="1">
    <citation type="journal article" date="2014" name="Genome Announc.">
        <title>Genome Sequence and Methylome of Soil Bacterium Gemmatirosa kalamazoonensis KBS708T, a Member of the Rarely Cultivated Gemmatimonadetes Phylum.</title>
        <authorList>
            <person name="Debruyn J.M."/>
            <person name="Radosevich M."/>
            <person name="Wommack K.E."/>
            <person name="Polson S.W."/>
            <person name="Hauser L.J."/>
            <person name="Fawaz M.N."/>
            <person name="Korlach J."/>
            <person name="Tsai Y.C."/>
        </authorList>
    </citation>
    <scope>NUCLEOTIDE SEQUENCE [LARGE SCALE GENOMIC DNA]</scope>
    <source>
        <strain evidence="1 2">KBS708</strain>
    </source>
</reference>
<evidence type="ECO:0000313" key="1">
    <source>
        <dbReference type="EMBL" id="AHG91646.1"/>
    </source>
</evidence>
<dbReference type="OrthoDB" id="104542at2"/>
<name>W0RLJ6_9BACT</name>
<dbReference type="KEGG" id="gba:J421_4109"/>
<sequence>MQLPLVALTLLSLATAQPPRPIVLIVHGRGQAGRDSAALRRDALDALREGARAATGRALLDDDDVRVVWYADLLAARGTTGGCGDDVRLPVAKDSPLGVFAQVAGALLDAVASAARSDAPNDSSTRELGSLAGDLHFLGDPGSRCAAERRVGDALARARREHRPVVLVARSLGGLVAWGDLLRDTTTSRAPLVYRLVTLGSPVASADVRRLLFGDERSADVPPGVGSWRNVVGEGDPFAAHATSIDSLADSARVADLRTESPHRDDPHGLLGYLRDPTTARAVIGAWCDAARRSDASCMALRTPR</sequence>
<dbReference type="Proteomes" id="UP000019151">
    <property type="component" value="Chromosome"/>
</dbReference>
<dbReference type="EMBL" id="CP007128">
    <property type="protein sequence ID" value="AHG91646.1"/>
    <property type="molecule type" value="Genomic_DNA"/>
</dbReference>
<dbReference type="SUPFAM" id="SSF53474">
    <property type="entry name" value="alpha/beta-Hydrolases"/>
    <property type="match status" value="1"/>
</dbReference>
<evidence type="ECO:0000313" key="2">
    <source>
        <dbReference type="Proteomes" id="UP000019151"/>
    </source>
</evidence>
<dbReference type="InParanoid" id="W0RLJ6"/>
<organism evidence="1 2">
    <name type="scientific">Gemmatirosa kalamazoonensis</name>
    <dbReference type="NCBI Taxonomy" id="861299"/>
    <lineage>
        <taxon>Bacteria</taxon>
        <taxon>Pseudomonadati</taxon>
        <taxon>Gemmatimonadota</taxon>
        <taxon>Gemmatimonadia</taxon>
        <taxon>Gemmatimonadales</taxon>
        <taxon>Gemmatimonadaceae</taxon>
        <taxon>Gemmatirosa</taxon>
    </lineage>
</organism>
<dbReference type="AlphaFoldDB" id="W0RLJ6"/>
<keyword evidence="2" id="KW-1185">Reference proteome</keyword>
<dbReference type="InterPro" id="IPR029058">
    <property type="entry name" value="AB_hydrolase_fold"/>
</dbReference>
<dbReference type="RefSeq" id="WP_025413089.1">
    <property type="nucleotide sequence ID" value="NZ_CP007128.1"/>
</dbReference>
<proteinExistence type="predicted"/>
<dbReference type="Gene3D" id="3.40.50.1820">
    <property type="entry name" value="alpha/beta hydrolase"/>
    <property type="match status" value="1"/>
</dbReference>